<dbReference type="RefSeq" id="WP_142584509.1">
    <property type="nucleotide sequence ID" value="NZ_CABFPH010000064.1"/>
</dbReference>
<sequence>MTNARQVKKLVAPLLARNPDLILSEHKTQGYELCLVPVRHVLRHIWIQRVSMANHFGLQFQVTEMFRPEPHDPMTFGWCFDLVGRSPLTHPPGTGGCWYWADPTMAADFVVQIEERVLPVLRPLDTVEAFIAYARQHREWAWSGDFTCRTIMEIVLGNLEAARAIWAENGGWFVPGNRPPGNPGDDPAFDRYCALGAALMADDRAELARLLHAWEGEWVAARKLSAHWQPTPFPFERAI</sequence>
<proteinExistence type="predicted"/>
<dbReference type="Proteomes" id="UP000410984">
    <property type="component" value="Unassembled WGS sequence"/>
</dbReference>
<accession>A0A509EFS8</accession>
<dbReference type="EMBL" id="CABFPH010000064">
    <property type="protein sequence ID" value="VUD73246.1"/>
    <property type="molecule type" value="Genomic_DNA"/>
</dbReference>
<evidence type="ECO:0000313" key="2">
    <source>
        <dbReference type="Proteomes" id="UP000410984"/>
    </source>
</evidence>
<dbReference type="AlphaFoldDB" id="A0A509EFS8"/>
<gene>
    <name evidence="1" type="ORF">MET9862_03861</name>
</gene>
<keyword evidence="2" id="KW-1185">Reference proteome</keyword>
<name>A0A509EFS8_9HYPH</name>
<reference evidence="1 2" key="1">
    <citation type="submission" date="2019-06" db="EMBL/GenBank/DDBJ databases">
        <authorList>
            <person name="Rodrigo-Torres L."/>
            <person name="Arahal R. D."/>
            <person name="Lucena T."/>
        </authorList>
    </citation>
    <scope>NUCLEOTIDE SEQUENCE [LARGE SCALE GENOMIC DNA]</scope>
    <source>
        <strain evidence="1 2">SB0023/3</strain>
    </source>
</reference>
<organism evidence="1 2">
    <name type="scientific">Methylobacterium symbioticum</name>
    <dbReference type="NCBI Taxonomy" id="2584084"/>
    <lineage>
        <taxon>Bacteria</taxon>
        <taxon>Pseudomonadati</taxon>
        <taxon>Pseudomonadota</taxon>
        <taxon>Alphaproteobacteria</taxon>
        <taxon>Hyphomicrobiales</taxon>
        <taxon>Methylobacteriaceae</taxon>
        <taxon>Methylobacterium</taxon>
    </lineage>
</organism>
<dbReference type="OrthoDB" id="8146150at2"/>
<protein>
    <submittedName>
        <fullName evidence="1">Uncharacterized protein</fullName>
    </submittedName>
</protein>
<evidence type="ECO:0000313" key="1">
    <source>
        <dbReference type="EMBL" id="VUD73246.1"/>
    </source>
</evidence>